<name>C9SVZ2_VERA1</name>
<evidence type="ECO:0000256" key="1">
    <source>
        <dbReference type="SAM" id="MobiDB-lite"/>
    </source>
</evidence>
<organism evidence="3">
    <name type="scientific">Verticillium alfalfae (strain VaMs.102 / ATCC MYA-4576 / FGSC 10136)</name>
    <name type="common">Verticillium wilt of alfalfa</name>
    <name type="synonym">Verticillium albo-atrum</name>
    <dbReference type="NCBI Taxonomy" id="526221"/>
    <lineage>
        <taxon>Eukaryota</taxon>
        <taxon>Fungi</taxon>
        <taxon>Dikarya</taxon>
        <taxon>Ascomycota</taxon>
        <taxon>Pezizomycotina</taxon>
        <taxon>Sordariomycetes</taxon>
        <taxon>Hypocreomycetidae</taxon>
        <taxon>Glomerellales</taxon>
        <taxon>Plectosphaerellaceae</taxon>
        <taxon>Verticillium</taxon>
    </lineage>
</organism>
<dbReference type="AlphaFoldDB" id="C9SVZ2"/>
<proteinExistence type="predicted"/>
<evidence type="ECO:0000313" key="3">
    <source>
        <dbReference type="Proteomes" id="UP000008698"/>
    </source>
</evidence>
<dbReference type="GeneID" id="9528279"/>
<dbReference type="RefSeq" id="XP_003000572.1">
    <property type="nucleotide sequence ID" value="XM_003000526.1"/>
</dbReference>
<feature type="compositionally biased region" description="Polar residues" evidence="1">
    <location>
        <begin position="1"/>
        <end position="10"/>
    </location>
</feature>
<protein>
    <submittedName>
        <fullName evidence="2">Uncharacterized protein</fullName>
    </submittedName>
</protein>
<gene>
    <name evidence="2" type="ORF">VDBG_09067</name>
</gene>
<accession>C9SVZ2</accession>
<feature type="region of interest" description="Disordered" evidence="1">
    <location>
        <begin position="1"/>
        <end position="37"/>
    </location>
</feature>
<sequence>MPDRNVSPTPTARHKVGPLGLDGVLASKGDRGGSISG</sequence>
<dbReference type="KEGG" id="val:VDBG_09067"/>
<reference evidence="3" key="1">
    <citation type="journal article" date="2011" name="PLoS Pathog.">
        <title>Comparative genomics yields insights into niche adaptation of plant vascular wilt pathogens.</title>
        <authorList>
            <person name="Klosterman S.J."/>
            <person name="Subbarao K.V."/>
            <person name="Kang S."/>
            <person name="Veronese P."/>
            <person name="Gold S.E."/>
            <person name="Thomma B.P.H.J."/>
            <person name="Chen Z."/>
            <person name="Henrissat B."/>
            <person name="Lee Y.-H."/>
            <person name="Park J."/>
            <person name="Garcia-Pedrajas M.D."/>
            <person name="Barbara D.J."/>
            <person name="Anchieta A."/>
            <person name="de Jonge R."/>
            <person name="Santhanam P."/>
            <person name="Maruthachalam K."/>
            <person name="Atallah Z."/>
            <person name="Amyotte S.G."/>
            <person name="Paz Z."/>
            <person name="Inderbitzin P."/>
            <person name="Hayes R.J."/>
            <person name="Heiman D.I."/>
            <person name="Young S."/>
            <person name="Zeng Q."/>
            <person name="Engels R."/>
            <person name="Galagan J."/>
            <person name="Cuomo C.A."/>
            <person name="Dobinson K.F."/>
            <person name="Ma L.-J."/>
        </authorList>
    </citation>
    <scope>NUCLEOTIDE SEQUENCE [LARGE SCALE GENOMIC DNA]</scope>
    <source>
        <strain evidence="3">VaMs.102 / ATCC MYA-4576 / FGSC 10136</strain>
    </source>
</reference>
<evidence type="ECO:0000313" key="2">
    <source>
        <dbReference type="EMBL" id="EEY22957.1"/>
    </source>
</evidence>
<dbReference type="EMBL" id="DS985227">
    <property type="protein sequence ID" value="EEY22957.1"/>
    <property type="molecule type" value="Genomic_DNA"/>
</dbReference>
<dbReference type="HOGENOM" id="CLU_3351406_0_0_1"/>
<keyword evidence="3" id="KW-1185">Reference proteome</keyword>
<dbReference type="Proteomes" id="UP000008698">
    <property type="component" value="Unassembled WGS sequence"/>
</dbReference>